<accession>A0A2V4NQV3</accession>
<proteinExistence type="predicted"/>
<evidence type="ECO:0000313" key="2">
    <source>
        <dbReference type="EMBL" id="PYC48897.1"/>
    </source>
</evidence>
<name>A0A2V4NQV3_9RHOB</name>
<dbReference type="Proteomes" id="UP000248012">
    <property type="component" value="Unassembled WGS sequence"/>
</dbReference>
<feature type="region of interest" description="Disordered" evidence="1">
    <location>
        <begin position="1"/>
        <end position="62"/>
    </location>
</feature>
<dbReference type="OrthoDB" id="7862923at2"/>
<evidence type="ECO:0000256" key="1">
    <source>
        <dbReference type="SAM" id="MobiDB-lite"/>
    </source>
</evidence>
<gene>
    <name evidence="2" type="ORF">DI396_02110</name>
</gene>
<dbReference type="AlphaFoldDB" id="A0A2V4NQV3"/>
<protein>
    <submittedName>
        <fullName evidence="2">Uncharacterized protein</fullName>
    </submittedName>
</protein>
<reference evidence="2 3" key="1">
    <citation type="submission" date="2018-05" db="EMBL/GenBank/DDBJ databases">
        <title>Oceanovita maritima gen. nov., sp. nov., a marine bacterium in the family Rhodobacteraceae isolated from surface seawater of Lundu port Xiamen, China.</title>
        <authorList>
            <person name="Hetharua B.H."/>
            <person name="Min D."/>
            <person name="Liao H."/>
            <person name="Tian Y."/>
        </authorList>
    </citation>
    <scope>NUCLEOTIDE SEQUENCE [LARGE SCALE GENOMIC DNA]</scope>
    <source>
        <strain evidence="2 3">FSX-11</strain>
    </source>
</reference>
<sequence length="139" mass="14532">MPNVKDKAAPSDTAETLRAQTGGGSGAPSLDIGSMISEAKLEGAMAPAMTPPGDETAEAAGADGVTAWHNGKKITATWCNSSNRNAFASVQGLGWRRLTNANDSAFLSMVMMAAHAEQMNSTVNLKISTSNEITEIYVW</sequence>
<comment type="caution">
    <text evidence="2">The sequence shown here is derived from an EMBL/GenBank/DDBJ whole genome shotgun (WGS) entry which is preliminary data.</text>
</comment>
<dbReference type="EMBL" id="QFVT01000002">
    <property type="protein sequence ID" value="PYC48897.1"/>
    <property type="molecule type" value="Genomic_DNA"/>
</dbReference>
<evidence type="ECO:0000313" key="3">
    <source>
        <dbReference type="Proteomes" id="UP000248012"/>
    </source>
</evidence>
<organism evidence="2 3">
    <name type="scientific">Litorivita pollutaquae</name>
    <dbReference type="NCBI Taxonomy" id="2200892"/>
    <lineage>
        <taxon>Bacteria</taxon>
        <taxon>Pseudomonadati</taxon>
        <taxon>Pseudomonadota</taxon>
        <taxon>Alphaproteobacteria</taxon>
        <taxon>Rhodobacterales</taxon>
        <taxon>Paracoccaceae</taxon>
        <taxon>Litorivita</taxon>
    </lineage>
</organism>
<dbReference type="RefSeq" id="WP_110794476.1">
    <property type="nucleotide sequence ID" value="NZ_KZ826481.1"/>
</dbReference>
<keyword evidence="3" id="KW-1185">Reference proteome</keyword>